<keyword evidence="10" id="KW-0998">Cell outer membrane</keyword>
<evidence type="ECO:0000256" key="1">
    <source>
        <dbReference type="ARBA" id="ARBA00004241"/>
    </source>
</evidence>
<evidence type="ECO:0000256" key="3">
    <source>
        <dbReference type="ARBA" id="ARBA00005848"/>
    </source>
</evidence>
<dbReference type="Pfam" id="PF13018">
    <property type="entry name" value="ESPR"/>
    <property type="match status" value="1"/>
</dbReference>
<dbReference type="SUPFAM" id="SSF101967">
    <property type="entry name" value="Adhesin YadA, collagen-binding domain"/>
    <property type="match status" value="6"/>
</dbReference>
<evidence type="ECO:0000256" key="2">
    <source>
        <dbReference type="ARBA" id="ARBA00004442"/>
    </source>
</evidence>
<keyword evidence="4" id="KW-0813">Transport</keyword>
<keyword evidence="6" id="KW-0812">Transmembrane</keyword>
<protein>
    <submittedName>
        <fullName evidence="15">YadA-like family protein</fullName>
    </submittedName>
</protein>
<keyword evidence="16" id="KW-1185">Reference proteome</keyword>
<dbReference type="Pfam" id="PF05662">
    <property type="entry name" value="YadA_stalk"/>
    <property type="match status" value="8"/>
</dbReference>
<dbReference type="InterPro" id="IPR045584">
    <property type="entry name" value="Pilin-like"/>
</dbReference>
<feature type="domain" description="ESPR" evidence="14">
    <location>
        <begin position="1"/>
        <end position="49"/>
    </location>
</feature>
<feature type="domain" description="Trimeric autotransporter adhesin YadA-like stalk" evidence="13">
    <location>
        <begin position="1236"/>
        <end position="1264"/>
    </location>
</feature>
<evidence type="ECO:0000313" key="16">
    <source>
        <dbReference type="Proteomes" id="UP001206692"/>
    </source>
</evidence>
<proteinExistence type="inferred from homology"/>
<evidence type="ECO:0000259" key="14">
    <source>
        <dbReference type="Pfam" id="PF13018"/>
    </source>
</evidence>
<reference evidence="15 16" key="1">
    <citation type="submission" date="2022-06" db="EMBL/GenBank/DDBJ databases">
        <title>Isolation of gut microbiota from human fecal samples.</title>
        <authorList>
            <person name="Pamer E.G."/>
            <person name="Barat B."/>
            <person name="Waligurski E."/>
            <person name="Medina S."/>
            <person name="Paddock L."/>
            <person name="Mostad J."/>
        </authorList>
    </citation>
    <scope>NUCLEOTIDE SEQUENCE [LARGE SCALE GENOMIC DNA]</scope>
    <source>
        <strain evidence="15 16">DFI.1.1</strain>
    </source>
</reference>
<feature type="domain" description="Trimeric autotransporter adhesin YadA-like stalk" evidence="13">
    <location>
        <begin position="2189"/>
        <end position="2217"/>
    </location>
</feature>
<evidence type="ECO:0000259" key="12">
    <source>
        <dbReference type="Pfam" id="PF03895"/>
    </source>
</evidence>
<keyword evidence="7" id="KW-0732">Signal</keyword>
<dbReference type="InterPro" id="IPR011049">
    <property type="entry name" value="Serralysin-like_metalloprot_C"/>
</dbReference>
<evidence type="ECO:0000259" key="13">
    <source>
        <dbReference type="Pfam" id="PF05662"/>
    </source>
</evidence>
<keyword evidence="8" id="KW-0653">Protein transport</keyword>
<feature type="domain" description="Trimeric autotransporter adhesin YadA-like stalk" evidence="13">
    <location>
        <begin position="2682"/>
        <end position="2721"/>
    </location>
</feature>
<dbReference type="InterPro" id="IPR024973">
    <property type="entry name" value="ESPR"/>
</dbReference>
<evidence type="ECO:0000256" key="5">
    <source>
        <dbReference type="ARBA" id="ARBA00022452"/>
    </source>
</evidence>
<evidence type="ECO:0000256" key="7">
    <source>
        <dbReference type="ARBA" id="ARBA00022729"/>
    </source>
</evidence>
<feature type="domain" description="Trimeric autotransporter adhesin YadA-like stalk" evidence="13">
    <location>
        <begin position="2004"/>
        <end position="2036"/>
    </location>
</feature>
<feature type="domain" description="Trimeric autotransporter adhesin YadA-like stalk" evidence="13">
    <location>
        <begin position="360"/>
        <end position="390"/>
    </location>
</feature>
<evidence type="ECO:0000313" key="15">
    <source>
        <dbReference type="EMBL" id="MCQ5342317.1"/>
    </source>
</evidence>
<dbReference type="EMBL" id="JANGEW010000006">
    <property type="protein sequence ID" value="MCQ5342317.1"/>
    <property type="molecule type" value="Genomic_DNA"/>
</dbReference>
<keyword evidence="9" id="KW-0472">Membrane</keyword>
<feature type="domain" description="Trimeric autotransporter adhesin YadA-like stalk" evidence="13">
    <location>
        <begin position="1418"/>
        <end position="1438"/>
    </location>
</feature>
<feature type="domain" description="Trimeric autotransporter adhesin YadA-like stalk" evidence="13">
    <location>
        <begin position="1877"/>
        <end position="1915"/>
    </location>
</feature>
<comment type="caution">
    <text evidence="15">The sequence shown here is derived from an EMBL/GenBank/DDBJ whole genome shotgun (WGS) entry which is preliminary data.</text>
</comment>
<comment type="similarity">
    <text evidence="3">Belongs to the autotransporter-2 (AT-2) (TC 1.B.40) family.</text>
</comment>
<gene>
    <name evidence="15" type="ORF">NE675_04610</name>
</gene>
<evidence type="ECO:0000256" key="8">
    <source>
        <dbReference type="ARBA" id="ARBA00022927"/>
    </source>
</evidence>
<name>A0ABT1SRC9_9FIRM</name>
<dbReference type="Proteomes" id="UP001206692">
    <property type="component" value="Unassembled WGS sequence"/>
</dbReference>
<dbReference type="RefSeq" id="WP_154254434.1">
    <property type="nucleotide sequence ID" value="NZ_JAJCIO010000015.1"/>
</dbReference>
<dbReference type="Gene3D" id="6.10.250.2040">
    <property type="match status" value="5"/>
</dbReference>
<evidence type="ECO:0000256" key="6">
    <source>
        <dbReference type="ARBA" id="ARBA00022692"/>
    </source>
</evidence>
<sequence length="2844" mass="288498">MNRIYKVIWSKVKNCYIVVSEIAKSHSKPVSTKLNAGKTVAAVLAVAALCAGMTTSVMAADQYYSVDDFGGRLASMGNKDNSGAKGIGSLAAGVGASVQSDGLYKGATATVVGALNTVAIDTSSNTSAYDGVANSIVGVANATQNANATLIFGAGNAVTNSYADVDLNLGNLDLSSPVALSRQLGAAVGTSGGQVLVIGGANSVDYARFSAVTGVSNTLNGADGNTSDYNFITGAKNTLTNTDSTYVIGSKNTVSDGSSNVVIGDNRKLTSTTGNVVIGSADDEMETTVSDATILGHNANATVADGVALGSKSVASVAKGVVGTVPTGTTVSDTDKATATWTSTLGAISVGDTSKNLTRQITGVAAGTQATDAVNVAQLNAVNTKVDNNAIHFFSVRGLSSQDNYSNSAATGEKSIAIGASTRTQGHIGTALGSDNTANAWGSTVIGNGSGTTYLLPNSMYDPIPFVDGQESGFSYTFKRDDNGNFIDTGLKGGYSTTLGASNTVMTSWLKSVAPLDGFGNTLVGGFNETDNANGVFIFGWQNEIKNSYFTNDANLPNNISELDGFHSDGFGGSVVAIGMDNTVDGAQHSYIMGTANTVNGKVTRGTVEEVATDNIVIGDNHKVDNASHTVILGSADTETTTDQDGVVVVGHNANATTADGVALGSNSVASVASGVAGTVPTGTTVSDTDKASATWTSTLGAVSVGDSANNLTRQITGVAAGTQATDAVNVAQLNAVNTVVNNLTTTVDANKIHFFAVNSGTSGTNYNNDGAKGTDSIAIGKASTAADNSIAIGNGASVSDSNGGKGSGDIAIGNRAQINNYVDQSASIAIGQNAQIDNMTGMQEYIFSLGQTTYNPEFRPDGSMVFKPEDPSKVATAIAIGENTFVRTGGLMIGTHNYRGVLGDVDVDSANIRATGVNVNSTTLGTNSYNSGAFATIVGAYSIASGNYASGGGQDSASKNLGATIVGSLNSVESSTATSNQSGMANSVVGVANRTFNSNGSLIFGAGNEITNSVVDISAIETSNITSAKDLQTNLIKGIKDSNSGGATLAIGGGNTADYTQQSALIGVNNTLTGTESGIAQYNALTGFNNTATGVTNVTVTGTNNTVSDSTSIVNLGNENAVSESNNTILLGDNRTVEGSDNSIILGSANKSTSSTLRAAAATTLTTEADNVVVMGYNANATVDDGVALGSNSVASVDKGVDGYNPSTKKLTGTAWTSTLGSVAVGDVSNDLTRQITGVAAGTEDTDAVNVAQLKANKVDLKAGDKVTITSSVADDGATTYTVASTDTYTESGTYDADSKKIKFTQNDTTKNYEVDLSTLVDGIDKGLNFAGDSGDAINKKLDETLDVVGGAKGDLTTENIGVVSEDGKLNVRLAKDLTNLNSVKVGDAVTLGTTGLAITNGPSVTTAGIDAAGKTITNVAAGTADTDAVNVSQLNANKIHYFHVNSTANGTNYNNDGAKGTESIAIGKSSTSSNNSIAIGQATIGNGSAAGTNGGDVAIGNGAVINNYSGQGGGIAIGYKAHTENMAGQQERLLGFAQNGGETGVTGVAIGRNAYARSGSTMIGNHNYRGALGDVTINTEAASGMSQPNLSVLSTTVGTNSFSAGAMTTVTGAYSIATSDYQGLGGLAGIFDSLKATKNFGATVTGSLNSIESATASSTVAGVANSIVGVGNRAANTNGTLIFGAGNEVTNSITDVVVPMYDGAASAKELQTQLIEAIKDSNSGGSTLVMGGGNKADYTQQSAIIGVNNTLTGTSSNISQYDYITGFNNTGTNVDNVTIIGTNRTVSDASNSVVIGAADSAMTSSASDAVTLGRNANTTVDGGVALGSNSVASVDKGVAGYDVETEKASTETSIAWKSTSAAVSVGDTANNITRQITGVAAGMQDTDAVNVAQLKQVAEAASEAGNTTLKFTGDDKSDTETIARGNGETLSITGGATAFTEDDNIGVVKEGDSALKIRLAKDLTGLNSVKIGDDVTLSTTGLTITGGPSVTTTGINAGSKTITNVAAGVNATDAVNVSQLKANKVTVKAGTNVTVTPTTETDSSTTYTIASKDTYTTAGTYDKAGKKITFTQNDTDKNYEVDVSGLVDGISEDIDKGLNFAGDSGDAINKKLDETLDVVGGAKGDLTTGNIGVVSEDGKLNVRLAEDLTGLNSVAVGDSVTLGATGLTITGGPSVTTTGINAGSKTVTNVAAGTADTDAVNVSQLKANKVAVEAGDNITVTPTTATDGSTTYKVASKDTFVDSVSFANNTLTITRNDKKSFEVENIATTDDITGKNSKVSLNFAGDKASEVVNTKSGGTLNITGGATDFTEVDNIGVVKTTDDTLKVQLAKDLNGLNSVRIGGKAAGEGIYIAKQTVTYTKDGADGKSEEGNYITGLGNTTWNPKADGIVSGRAATEDQLKSVYDTINSSIEANKVTGSRNITVSEDNQVSLNNNITLGSDTDKAKQVNIDGDAATITAGDGANKVVVDGTNGQVTIGDTTNGGIVMGNQTDVVGTKSDNTTDTQSGHFITGLDNTTWDPANNGIVEDRAATEGQLKDIADKISDIDTAVKSTSRVFESDSGADAQVTRKSTDPMKLKGGAAADNLSDNNIGVVNNSDNTGFDIKLSKDIKDINTIEVNNKITIGTGDNQTVIEGDTINTGSVTTGNTTINNDGLTIVNEDSSKNITINNNNVNMGGNVIKNIGEGTDPTDAVNKTQFDRAINNIGTGMNQINNRVNKLDTRISRVGAGAAALAALHPLEFSPEAKWEVTAGVGNYRGANAIALGAFYRPNFDTMFSIGTSYGGGENMINAGVTWRIGEGETKVYPSKTVMAQEIDDLKSVVSEQQDQIEELKKLVNSLINK</sequence>
<accession>A0ABT1SRC9</accession>
<dbReference type="Gene3D" id="3.30.1300.30">
    <property type="entry name" value="GSPII I/J protein-like"/>
    <property type="match status" value="1"/>
</dbReference>
<dbReference type="SUPFAM" id="SSF54523">
    <property type="entry name" value="Pili subunits"/>
    <property type="match status" value="1"/>
</dbReference>
<keyword evidence="5" id="KW-1134">Transmembrane beta strand</keyword>
<evidence type="ECO:0000256" key="11">
    <source>
        <dbReference type="SAM" id="Coils"/>
    </source>
</evidence>
<evidence type="ECO:0000256" key="9">
    <source>
        <dbReference type="ARBA" id="ARBA00023136"/>
    </source>
</evidence>
<feature type="coiled-coil region" evidence="11">
    <location>
        <begin position="2817"/>
        <end position="2844"/>
    </location>
</feature>
<feature type="domain" description="Trimeric autotransporter adhesin YadA-like stalk" evidence="13">
    <location>
        <begin position="715"/>
        <end position="751"/>
    </location>
</feature>
<dbReference type="Pfam" id="PF03895">
    <property type="entry name" value="YadA_anchor"/>
    <property type="match status" value="1"/>
</dbReference>
<feature type="domain" description="Trimeric autotransporter adhesin YadA-like C-terminal membrane anchor" evidence="12">
    <location>
        <begin position="2746"/>
        <end position="2797"/>
    </location>
</feature>
<dbReference type="InterPro" id="IPR005594">
    <property type="entry name" value="YadA_C"/>
</dbReference>
<comment type="subcellular location">
    <subcellularLocation>
        <location evidence="2">Cell outer membrane</location>
    </subcellularLocation>
    <subcellularLocation>
        <location evidence="1">Cell surface</location>
    </subcellularLocation>
</comment>
<evidence type="ECO:0000256" key="4">
    <source>
        <dbReference type="ARBA" id="ARBA00022448"/>
    </source>
</evidence>
<organism evidence="15 16">
    <name type="scientific">Megasphaera massiliensis</name>
    <dbReference type="NCBI Taxonomy" id="1232428"/>
    <lineage>
        <taxon>Bacteria</taxon>
        <taxon>Bacillati</taxon>
        <taxon>Bacillota</taxon>
        <taxon>Negativicutes</taxon>
        <taxon>Veillonellales</taxon>
        <taxon>Veillonellaceae</taxon>
        <taxon>Megasphaera</taxon>
    </lineage>
</organism>
<evidence type="ECO:0000256" key="10">
    <source>
        <dbReference type="ARBA" id="ARBA00023237"/>
    </source>
</evidence>
<dbReference type="Gene3D" id="2.150.10.10">
    <property type="entry name" value="Serralysin-like metalloprotease, C-terminal"/>
    <property type="match status" value="6"/>
</dbReference>
<dbReference type="InterPro" id="IPR008635">
    <property type="entry name" value="Coiled_stalk_dom"/>
</dbReference>
<keyword evidence="11" id="KW-0175">Coiled coil</keyword>
<dbReference type="Gene3D" id="2.20.70.140">
    <property type="match status" value="3"/>
</dbReference>